<dbReference type="GO" id="GO:0016846">
    <property type="term" value="F:carbon-sulfur lyase activity"/>
    <property type="evidence" value="ECO:0007669"/>
    <property type="project" value="InterPro"/>
</dbReference>
<protein>
    <submittedName>
        <fullName evidence="5">Mss4-like protein</fullName>
    </submittedName>
</protein>
<sequence>MSTTTPTPSLAQTTVPANLRTYQGGCHCGNVKFSVTLPEIKSANECTCSICSRKGYAWVFPREGGLVFEEGKGVESLRGYEFAGRRMVHRFCPTCGNGVMGQRHHWPAWNAIGVNARLLADVDVATLPIDKFDGAALPPHYDSHLFHAPWPAVAATAGTTSHGSCHCGATTLGLAAKLPLPDGQRCSCDLCYSSAAKLTCPEGDEVAVVTSGLQPLTNYKGVLFCPRCGVYVSGEAGEGGGGTGEDKEMAACKGLGKMRVNVRCFEGWGAREKEVEAGEDEGSC</sequence>
<evidence type="ECO:0000256" key="1">
    <source>
        <dbReference type="ARBA" id="ARBA00005495"/>
    </source>
</evidence>
<evidence type="ECO:0000256" key="3">
    <source>
        <dbReference type="ARBA" id="ARBA00022833"/>
    </source>
</evidence>
<dbReference type="Pfam" id="PF04828">
    <property type="entry name" value="GFA"/>
    <property type="match status" value="1"/>
</dbReference>
<dbReference type="OrthoDB" id="2993351at2759"/>
<proteinExistence type="inferred from homology"/>
<evidence type="ECO:0000259" key="4">
    <source>
        <dbReference type="PROSITE" id="PS51891"/>
    </source>
</evidence>
<comment type="caution">
    <text evidence="5">The sequence shown here is derived from an EMBL/GenBank/DDBJ whole genome shotgun (WGS) entry which is preliminary data.</text>
</comment>
<dbReference type="InterPro" id="IPR011057">
    <property type="entry name" value="Mss4-like_sf"/>
</dbReference>
<organism evidence="5 6">
    <name type="scientific">Amylocarpus encephaloides</name>
    <dbReference type="NCBI Taxonomy" id="45428"/>
    <lineage>
        <taxon>Eukaryota</taxon>
        <taxon>Fungi</taxon>
        <taxon>Dikarya</taxon>
        <taxon>Ascomycota</taxon>
        <taxon>Pezizomycotina</taxon>
        <taxon>Leotiomycetes</taxon>
        <taxon>Helotiales</taxon>
        <taxon>Helotiales incertae sedis</taxon>
        <taxon>Amylocarpus</taxon>
    </lineage>
</organism>
<dbReference type="PANTHER" id="PTHR28620">
    <property type="entry name" value="CENTROMERE PROTEIN V"/>
    <property type="match status" value="1"/>
</dbReference>
<comment type="similarity">
    <text evidence="1">Belongs to the Gfa family.</text>
</comment>
<keyword evidence="2" id="KW-0479">Metal-binding</keyword>
<dbReference type="PROSITE" id="PS51891">
    <property type="entry name" value="CENP_V_GFA"/>
    <property type="match status" value="2"/>
</dbReference>
<keyword evidence="3" id="KW-0862">Zinc</keyword>
<name>A0A9P8C7J9_9HELO</name>
<feature type="domain" description="CENP-V/GFA" evidence="4">
    <location>
        <begin position="161"/>
        <end position="281"/>
    </location>
</feature>
<dbReference type="PANTHER" id="PTHR28620:SF1">
    <property type="entry name" value="CENP-V_GFA DOMAIN-CONTAINING PROTEIN"/>
    <property type="match status" value="1"/>
</dbReference>
<accession>A0A9P8C7J9</accession>
<evidence type="ECO:0000313" key="6">
    <source>
        <dbReference type="Proteomes" id="UP000824998"/>
    </source>
</evidence>
<dbReference type="InterPro" id="IPR006913">
    <property type="entry name" value="CENP-V/GFA"/>
</dbReference>
<dbReference type="AlphaFoldDB" id="A0A9P8C7J9"/>
<evidence type="ECO:0000256" key="2">
    <source>
        <dbReference type="ARBA" id="ARBA00022723"/>
    </source>
</evidence>
<dbReference type="InterPro" id="IPR052355">
    <property type="entry name" value="CENP-V-like"/>
</dbReference>
<dbReference type="Gene3D" id="2.170.150.70">
    <property type="match status" value="2"/>
</dbReference>
<reference evidence="5" key="1">
    <citation type="journal article" date="2021" name="IMA Fungus">
        <title>Genomic characterization of three marine fungi, including Emericellopsis atlantica sp. nov. with signatures of a generalist lifestyle and marine biomass degradation.</title>
        <authorList>
            <person name="Hagestad O.C."/>
            <person name="Hou L."/>
            <person name="Andersen J.H."/>
            <person name="Hansen E.H."/>
            <person name="Altermark B."/>
            <person name="Li C."/>
            <person name="Kuhnert E."/>
            <person name="Cox R.J."/>
            <person name="Crous P.W."/>
            <person name="Spatafora J.W."/>
            <person name="Lail K."/>
            <person name="Amirebrahimi M."/>
            <person name="Lipzen A."/>
            <person name="Pangilinan J."/>
            <person name="Andreopoulos W."/>
            <person name="Hayes R.D."/>
            <person name="Ng V."/>
            <person name="Grigoriev I.V."/>
            <person name="Jackson S.A."/>
            <person name="Sutton T.D.S."/>
            <person name="Dobson A.D.W."/>
            <person name="Rama T."/>
        </authorList>
    </citation>
    <scope>NUCLEOTIDE SEQUENCE</scope>
    <source>
        <strain evidence="5">TRa018bII</strain>
    </source>
</reference>
<dbReference type="SUPFAM" id="SSF51316">
    <property type="entry name" value="Mss4-like"/>
    <property type="match status" value="2"/>
</dbReference>
<dbReference type="EMBL" id="MU251399">
    <property type="protein sequence ID" value="KAG9236819.1"/>
    <property type="molecule type" value="Genomic_DNA"/>
</dbReference>
<dbReference type="Proteomes" id="UP000824998">
    <property type="component" value="Unassembled WGS sequence"/>
</dbReference>
<feature type="domain" description="CENP-V/GFA" evidence="4">
    <location>
        <begin position="22"/>
        <end position="133"/>
    </location>
</feature>
<evidence type="ECO:0000313" key="5">
    <source>
        <dbReference type="EMBL" id="KAG9236819.1"/>
    </source>
</evidence>
<keyword evidence="6" id="KW-1185">Reference proteome</keyword>
<gene>
    <name evidence="5" type="ORF">BJ875DRAFT_481954</name>
</gene>
<dbReference type="GO" id="GO:0046872">
    <property type="term" value="F:metal ion binding"/>
    <property type="evidence" value="ECO:0007669"/>
    <property type="project" value="UniProtKB-KW"/>
</dbReference>